<dbReference type="SUPFAM" id="SSF56112">
    <property type="entry name" value="Protein kinase-like (PK-like)"/>
    <property type="match status" value="1"/>
</dbReference>
<evidence type="ECO:0000313" key="9">
    <source>
        <dbReference type="EMBL" id="GEB46660.1"/>
    </source>
</evidence>
<dbReference type="PANTHER" id="PTHR43289">
    <property type="entry name" value="MITOGEN-ACTIVATED PROTEIN KINASE KINASE KINASE 20-RELATED"/>
    <property type="match status" value="1"/>
</dbReference>
<feature type="region of interest" description="Disordered" evidence="7">
    <location>
        <begin position="1"/>
        <end position="25"/>
    </location>
</feature>
<dbReference type="PANTHER" id="PTHR43289:SF6">
    <property type="entry name" value="SERINE_THREONINE-PROTEIN KINASE NEKL-3"/>
    <property type="match status" value="1"/>
</dbReference>
<gene>
    <name evidence="9" type="ORF">MTE01_26050</name>
</gene>
<comment type="caution">
    <text evidence="9">The sequence shown here is derived from an EMBL/GenBank/DDBJ whole genome shotgun (WGS) entry which is preliminary data.</text>
</comment>
<feature type="domain" description="Protein kinase" evidence="8">
    <location>
        <begin position="38"/>
        <end position="296"/>
    </location>
</feature>
<dbReference type="GO" id="GO:0004674">
    <property type="term" value="F:protein serine/threonine kinase activity"/>
    <property type="evidence" value="ECO:0007669"/>
    <property type="project" value="UniProtKB-KW"/>
</dbReference>
<accession>A0A4Y3QRG4</accession>
<dbReference type="AlphaFoldDB" id="A0A4Y3QRG4"/>
<dbReference type="InterPro" id="IPR000719">
    <property type="entry name" value="Prot_kinase_dom"/>
</dbReference>
<sequence length="357" mass="38274">MTTPSELHPHGDRPLDKDPMGTPDATLPSFEGAFAGRYRLIEPLGSDREGTVYRARDDVLARDVAVKVFPLDPDEVTHPRRRLAAARILTALDHPSLVTLYDAHLTREGHGYLVMELIPGPTLRQHLDDHGALAPDVAAGLLQDVAEGLAAIHEVGIVHQHLESSNVLLRPERAAPRPFTAVLADFGVTQVLGARPATAQTHPDAEYLPPERLHGEPATPASDIYALGLLAQEMLTAEGPLSGGAMQELVLGPLDYDPEVPQGFGYGWEVLLTAMTDPNPAGRPTAGEVADLARELRSGPVPEDSPAVAAVSADSTAVAAVTADAEPVTALRAVKQARETSARRRRPPLWAWVTHYH</sequence>
<evidence type="ECO:0000259" key="8">
    <source>
        <dbReference type="PROSITE" id="PS50011"/>
    </source>
</evidence>
<dbReference type="Gene3D" id="1.10.510.10">
    <property type="entry name" value="Transferase(Phosphotransferase) domain 1"/>
    <property type="match status" value="1"/>
</dbReference>
<dbReference type="EC" id="2.7.11.1" evidence="1"/>
<evidence type="ECO:0000256" key="7">
    <source>
        <dbReference type="SAM" id="MobiDB-lite"/>
    </source>
</evidence>
<keyword evidence="5" id="KW-0418">Kinase</keyword>
<keyword evidence="4" id="KW-0547">Nucleotide-binding</keyword>
<dbReference type="Gene3D" id="3.30.200.20">
    <property type="entry name" value="Phosphorylase Kinase, domain 1"/>
    <property type="match status" value="1"/>
</dbReference>
<keyword evidence="6" id="KW-0067">ATP-binding</keyword>
<dbReference type="CDD" id="cd14014">
    <property type="entry name" value="STKc_PknB_like"/>
    <property type="match status" value="1"/>
</dbReference>
<keyword evidence="3" id="KW-0808">Transferase</keyword>
<evidence type="ECO:0000256" key="5">
    <source>
        <dbReference type="ARBA" id="ARBA00022777"/>
    </source>
</evidence>
<evidence type="ECO:0000256" key="4">
    <source>
        <dbReference type="ARBA" id="ARBA00022741"/>
    </source>
</evidence>
<name>A0A4Y3QRG4_MICTE</name>
<keyword evidence="2" id="KW-0723">Serine/threonine-protein kinase</keyword>
<dbReference type="Pfam" id="PF00069">
    <property type="entry name" value="Pkinase"/>
    <property type="match status" value="1"/>
</dbReference>
<evidence type="ECO:0000313" key="10">
    <source>
        <dbReference type="Proteomes" id="UP000319525"/>
    </source>
</evidence>
<dbReference type="EMBL" id="BJML01000009">
    <property type="protein sequence ID" value="GEB46660.1"/>
    <property type="molecule type" value="Genomic_DNA"/>
</dbReference>
<dbReference type="Proteomes" id="UP000319525">
    <property type="component" value="Unassembled WGS sequence"/>
</dbReference>
<feature type="compositionally biased region" description="Basic and acidic residues" evidence="7">
    <location>
        <begin position="7"/>
        <end position="19"/>
    </location>
</feature>
<evidence type="ECO:0000256" key="3">
    <source>
        <dbReference type="ARBA" id="ARBA00022679"/>
    </source>
</evidence>
<reference evidence="9 10" key="1">
    <citation type="submission" date="2019-06" db="EMBL/GenBank/DDBJ databases">
        <title>Whole genome shotgun sequence of Microbacterium testaceum NBRC 12675.</title>
        <authorList>
            <person name="Hosoyama A."/>
            <person name="Uohara A."/>
            <person name="Ohji S."/>
            <person name="Ichikawa N."/>
        </authorList>
    </citation>
    <scope>NUCLEOTIDE SEQUENCE [LARGE SCALE GENOMIC DNA]</scope>
    <source>
        <strain evidence="9 10">NBRC 12675</strain>
    </source>
</reference>
<protein>
    <recommendedName>
        <fullName evidence="1">non-specific serine/threonine protein kinase</fullName>
        <ecNumber evidence="1">2.7.11.1</ecNumber>
    </recommendedName>
</protein>
<evidence type="ECO:0000256" key="2">
    <source>
        <dbReference type="ARBA" id="ARBA00022527"/>
    </source>
</evidence>
<dbReference type="GO" id="GO:0005524">
    <property type="term" value="F:ATP binding"/>
    <property type="evidence" value="ECO:0007669"/>
    <property type="project" value="UniProtKB-KW"/>
</dbReference>
<dbReference type="PROSITE" id="PS50011">
    <property type="entry name" value="PROTEIN_KINASE_DOM"/>
    <property type="match status" value="1"/>
</dbReference>
<evidence type="ECO:0000256" key="1">
    <source>
        <dbReference type="ARBA" id="ARBA00012513"/>
    </source>
</evidence>
<evidence type="ECO:0000256" key="6">
    <source>
        <dbReference type="ARBA" id="ARBA00022840"/>
    </source>
</evidence>
<dbReference type="InterPro" id="IPR011009">
    <property type="entry name" value="Kinase-like_dom_sf"/>
</dbReference>
<organism evidence="9 10">
    <name type="scientific">Microbacterium testaceum</name>
    <name type="common">Aureobacterium testaceum</name>
    <name type="synonym">Brevibacterium testaceum</name>
    <dbReference type="NCBI Taxonomy" id="2033"/>
    <lineage>
        <taxon>Bacteria</taxon>
        <taxon>Bacillati</taxon>
        <taxon>Actinomycetota</taxon>
        <taxon>Actinomycetes</taxon>
        <taxon>Micrococcales</taxon>
        <taxon>Microbacteriaceae</taxon>
        <taxon>Microbacterium</taxon>
    </lineage>
</organism>
<proteinExistence type="predicted"/>